<gene>
    <name evidence="1" type="ORF">ENS59_00820</name>
</gene>
<dbReference type="EMBL" id="DSVL01000026">
    <property type="protein sequence ID" value="HFH28045.1"/>
    <property type="molecule type" value="Genomic_DNA"/>
</dbReference>
<protein>
    <submittedName>
        <fullName evidence="1">DUF4194 domain-containing protein</fullName>
    </submittedName>
</protein>
<evidence type="ECO:0000313" key="1">
    <source>
        <dbReference type="EMBL" id="HFH28045.1"/>
    </source>
</evidence>
<name>A0A7C3II87_9SPIR</name>
<sequence>MGNLEDLADIDRLDREDASLFSRLLRELVSRCFILRSEEERLYNFGIRNFHLLEVYFACMDAQVRKDEGLGVIAWRGTTENRVRLNQEESIAVFILRLFYEEKRNSLRLSEYPIITVLDLTQRFKAMTGTELKKTHLKDIQKRFARLRLIQAQDGINPDGTIILYPTLAFAIDQETIEKLRENLKPDLNQKEEQLP</sequence>
<dbReference type="AlphaFoldDB" id="A0A7C3II87"/>
<proteinExistence type="predicted"/>
<dbReference type="InterPro" id="IPR025449">
    <property type="entry name" value="JetB"/>
</dbReference>
<organism evidence="1">
    <name type="scientific">Gracilinema caldarium</name>
    <dbReference type="NCBI Taxonomy" id="215591"/>
    <lineage>
        <taxon>Bacteria</taxon>
        <taxon>Pseudomonadati</taxon>
        <taxon>Spirochaetota</taxon>
        <taxon>Spirochaetia</taxon>
        <taxon>Spirochaetales</taxon>
        <taxon>Breznakiellaceae</taxon>
        <taxon>Gracilinema</taxon>
    </lineage>
</organism>
<comment type="caution">
    <text evidence="1">The sequence shown here is derived from an EMBL/GenBank/DDBJ whole genome shotgun (WGS) entry which is preliminary data.</text>
</comment>
<accession>A0A7C3II87</accession>
<reference evidence="1" key="1">
    <citation type="journal article" date="2020" name="mSystems">
        <title>Genome- and Community-Level Interaction Insights into Carbon Utilization and Element Cycling Functions of Hydrothermarchaeota in Hydrothermal Sediment.</title>
        <authorList>
            <person name="Zhou Z."/>
            <person name="Liu Y."/>
            <person name="Xu W."/>
            <person name="Pan J."/>
            <person name="Luo Z.H."/>
            <person name="Li M."/>
        </authorList>
    </citation>
    <scope>NUCLEOTIDE SEQUENCE [LARGE SCALE GENOMIC DNA]</scope>
    <source>
        <strain evidence="1">SpSt-503</strain>
    </source>
</reference>
<dbReference type="Pfam" id="PF13835">
    <property type="entry name" value="DUF4194"/>
    <property type="match status" value="1"/>
</dbReference>